<gene>
    <name evidence="1" type="ORF">HMPREF1015_01904</name>
</gene>
<reference evidence="1 2" key="1">
    <citation type="submission" date="2011-09" db="EMBL/GenBank/DDBJ databases">
        <title>The Genome Sequence of Bacillus smithii 7_3_47FAA.</title>
        <authorList>
            <consortium name="The Broad Institute Genome Sequencing Platform"/>
            <person name="Earl A."/>
            <person name="Ward D."/>
            <person name="Feldgarden M."/>
            <person name="Gevers D."/>
            <person name="Daigneault M."/>
            <person name="Strauss J."/>
            <person name="Allen-Vercoe E."/>
            <person name="Young S.K."/>
            <person name="Zeng Q."/>
            <person name="Gargeya S."/>
            <person name="Fitzgerald M."/>
            <person name="Haas B."/>
            <person name="Abouelleil A."/>
            <person name="Alvarado L."/>
            <person name="Arachchi H.M."/>
            <person name="Berlin A."/>
            <person name="Brown A."/>
            <person name="Chapman S.B."/>
            <person name="Chen Z."/>
            <person name="Dunbar C."/>
            <person name="Freedman E."/>
            <person name="Gearin G."/>
            <person name="Goldberg J."/>
            <person name="Griggs A."/>
            <person name="Gujja S."/>
            <person name="Heiman D."/>
            <person name="Howarth C."/>
            <person name="Larson L."/>
            <person name="Lui A."/>
            <person name="MacDonald P.J.P."/>
            <person name="Montmayeur A."/>
            <person name="Murphy C."/>
            <person name="Neiman D."/>
            <person name="Pearson M."/>
            <person name="Priest M."/>
            <person name="Roberts A."/>
            <person name="Saif S."/>
            <person name="Shea T."/>
            <person name="Shenoy N."/>
            <person name="Sisk P."/>
            <person name="Stolte C."/>
            <person name="Sykes S."/>
            <person name="Wortman J."/>
            <person name="Nusbaum C."/>
            <person name="Birren B."/>
        </authorList>
    </citation>
    <scope>NUCLEOTIDE SEQUENCE [LARGE SCALE GENOMIC DNA]</scope>
    <source>
        <strain evidence="1 2">7_3_47FAA</strain>
    </source>
</reference>
<comment type="caution">
    <text evidence="1">The sequence shown here is derived from an EMBL/GenBank/DDBJ whole genome shotgun (WGS) entry which is preliminary data.</text>
</comment>
<protein>
    <submittedName>
        <fullName evidence="1">Uncharacterized protein</fullName>
    </submittedName>
</protein>
<organism evidence="1 2">
    <name type="scientific">Bacillus smithii 7_3_47FAA</name>
    <dbReference type="NCBI Taxonomy" id="665952"/>
    <lineage>
        <taxon>Bacteria</taxon>
        <taxon>Bacillati</taxon>
        <taxon>Bacillota</taxon>
        <taxon>Bacilli</taxon>
        <taxon>Bacillales</taxon>
        <taxon>Bacillaceae</taxon>
        <taxon>Bacillus</taxon>
    </lineage>
</organism>
<dbReference type="RefSeq" id="WP_003353490.1">
    <property type="nucleotide sequence ID" value="NZ_JH414747.1"/>
</dbReference>
<evidence type="ECO:0000313" key="1">
    <source>
        <dbReference type="EMBL" id="EHL78619.1"/>
    </source>
</evidence>
<sequence length="243" mass="29095">MGKETVRVAAWLNQYKRKQFISIYEYLKEKYILISEILFVDHELSTKKYAERLEEKYGTVFNWEVTDPGDVYELILEEATQFYHYEVLMEHNHHLMMLSNMYQIFEQQLRQFIYSELNHHTNPIKTNDLKDFGNNLNEINKAYSLVGYDLNSNSQWEKIKTLHDIVNTFKHGMGRSASRLLKKHPELFLEDKFTGLLVIDLEQTTNFEVIFDIKKIDFNFYADGIIAFWNEVPEHLEGYYTFD</sequence>
<dbReference type="Proteomes" id="UP000011747">
    <property type="component" value="Unassembled WGS sequence"/>
</dbReference>
<evidence type="ECO:0000313" key="2">
    <source>
        <dbReference type="Proteomes" id="UP000011747"/>
    </source>
</evidence>
<accession>G9QJM1</accession>
<keyword evidence="2" id="KW-1185">Reference proteome</keyword>
<name>G9QJM1_9BACI</name>
<dbReference type="PATRIC" id="fig|665952.3.peg.1187"/>
<proteinExistence type="predicted"/>
<dbReference type="HOGENOM" id="CLU_1140792_0_0_9"/>
<dbReference type="EMBL" id="ACWF01000062">
    <property type="protein sequence ID" value="EHL78619.1"/>
    <property type="molecule type" value="Genomic_DNA"/>
</dbReference>
<dbReference type="AlphaFoldDB" id="G9QJM1"/>